<feature type="non-terminal residue" evidence="1">
    <location>
        <position position="1"/>
    </location>
</feature>
<protein>
    <submittedName>
        <fullName evidence="1">Uncharacterized protein</fullName>
    </submittedName>
</protein>
<accession>A0A815VBB5</accession>
<name>A0A815VBB5_9BILA</name>
<dbReference type="EMBL" id="CAJNOU010007959">
    <property type="protein sequence ID" value="CAF1532614.1"/>
    <property type="molecule type" value="Genomic_DNA"/>
</dbReference>
<comment type="caution">
    <text evidence="1">The sequence shown here is derived from an EMBL/GenBank/DDBJ whole genome shotgun (WGS) entry which is preliminary data.</text>
</comment>
<gene>
    <name evidence="1" type="ORF">SEV965_LOCUS37614</name>
</gene>
<evidence type="ECO:0000313" key="2">
    <source>
        <dbReference type="Proteomes" id="UP000663889"/>
    </source>
</evidence>
<dbReference type="AlphaFoldDB" id="A0A815VBB5"/>
<dbReference type="Proteomes" id="UP000663889">
    <property type="component" value="Unassembled WGS sequence"/>
</dbReference>
<proteinExistence type="predicted"/>
<reference evidence="1" key="1">
    <citation type="submission" date="2021-02" db="EMBL/GenBank/DDBJ databases">
        <authorList>
            <person name="Nowell W R."/>
        </authorList>
    </citation>
    <scope>NUCLEOTIDE SEQUENCE</scope>
</reference>
<evidence type="ECO:0000313" key="1">
    <source>
        <dbReference type="EMBL" id="CAF1532614.1"/>
    </source>
</evidence>
<organism evidence="1 2">
    <name type="scientific">Rotaria sordida</name>
    <dbReference type="NCBI Taxonomy" id="392033"/>
    <lineage>
        <taxon>Eukaryota</taxon>
        <taxon>Metazoa</taxon>
        <taxon>Spiralia</taxon>
        <taxon>Gnathifera</taxon>
        <taxon>Rotifera</taxon>
        <taxon>Eurotatoria</taxon>
        <taxon>Bdelloidea</taxon>
        <taxon>Philodinida</taxon>
        <taxon>Philodinidae</taxon>
        <taxon>Rotaria</taxon>
    </lineage>
</organism>
<sequence length="40" mass="4702">MVLSASTAAVLHQKDPLYRRCYIPRINKYKKCFRQADCGR</sequence>